<evidence type="ECO:0000313" key="3">
    <source>
        <dbReference type="Proteomes" id="UP001157017"/>
    </source>
</evidence>
<accession>A0ABQ6JH70</accession>
<proteinExistence type="predicted"/>
<sequence length="106" mass="11496">MWCDTVGWLRPTGPVRSQMHASPPSVAAISDSRRTRVGSPSALNERASRSAVSASSTPPVTVEQQSSRATTGSLHGGRHPPSVARIDNRLCIDQSRFDADRTREDR</sequence>
<keyword evidence="3" id="KW-1185">Reference proteome</keyword>
<comment type="caution">
    <text evidence="2">The sequence shown here is derived from an EMBL/GenBank/DDBJ whole genome shotgun (WGS) entry which is preliminary data.</text>
</comment>
<protein>
    <submittedName>
        <fullName evidence="2">Uncharacterized protein</fullName>
    </submittedName>
</protein>
<gene>
    <name evidence="2" type="ORF">GCM10025868_21460</name>
</gene>
<evidence type="ECO:0000256" key="1">
    <source>
        <dbReference type="SAM" id="MobiDB-lite"/>
    </source>
</evidence>
<organism evidence="2 3">
    <name type="scientific">Angustibacter aerolatus</name>
    <dbReference type="NCBI Taxonomy" id="1162965"/>
    <lineage>
        <taxon>Bacteria</taxon>
        <taxon>Bacillati</taxon>
        <taxon>Actinomycetota</taxon>
        <taxon>Actinomycetes</taxon>
        <taxon>Kineosporiales</taxon>
        <taxon>Kineosporiaceae</taxon>
    </lineage>
</organism>
<dbReference type="EMBL" id="BSUZ01000001">
    <property type="protein sequence ID" value="GMA86896.1"/>
    <property type="molecule type" value="Genomic_DNA"/>
</dbReference>
<evidence type="ECO:0000313" key="2">
    <source>
        <dbReference type="EMBL" id="GMA86896.1"/>
    </source>
</evidence>
<feature type="compositionally biased region" description="Polar residues" evidence="1">
    <location>
        <begin position="63"/>
        <end position="73"/>
    </location>
</feature>
<name>A0ABQ6JH70_9ACTN</name>
<feature type="region of interest" description="Disordered" evidence="1">
    <location>
        <begin position="1"/>
        <end position="106"/>
    </location>
</feature>
<feature type="compositionally biased region" description="Basic and acidic residues" evidence="1">
    <location>
        <begin position="86"/>
        <end position="106"/>
    </location>
</feature>
<feature type="compositionally biased region" description="Low complexity" evidence="1">
    <location>
        <begin position="49"/>
        <end position="62"/>
    </location>
</feature>
<reference evidence="3" key="1">
    <citation type="journal article" date="2019" name="Int. J. Syst. Evol. Microbiol.">
        <title>The Global Catalogue of Microorganisms (GCM) 10K type strain sequencing project: providing services to taxonomists for standard genome sequencing and annotation.</title>
        <authorList>
            <consortium name="The Broad Institute Genomics Platform"/>
            <consortium name="The Broad Institute Genome Sequencing Center for Infectious Disease"/>
            <person name="Wu L."/>
            <person name="Ma J."/>
        </authorList>
    </citation>
    <scope>NUCLEOTIDE SEQUENCE [LARGE SCALE GENOMIC DNA]</scope>
    <source>
        <strain evidence="3">NBRC 108730</strain>
    </source>
</reference>
<dbReference type="Proteomes" id="UP001157017">
    <property type="component" value="Unassembled WGS sequence"/>
</dbReference>